<accession>A0ABM7IMB1</accession>
<reference evidence="1 2" key="1">
    <citation type="journal article" date="2019" name="Emerg. Microbes Infect.">
        <title>Comprehensive subspecies identification of 175 nontuberculous mycobacteria species based on 7547 genomic profiles.</title>
        <authorList>
            <person name="Matsumoto Y."/>
            <person name="Kinjo T."/>
            <person name="Motooka D."/>
            <person name="Nabeya D."/>
            <person name="Jung N."/>
            <person name="Uechi K."/>
            <person name="Horii T."/>
            <person name="Iida T."/>
            <person name="Fujita J."/>
            <person name="Nakamura S."/>
        </authorList>
    </citation>
    <scope>NUCLEOTIDE SEQUENCE [LARGE SCALE GENOMIC DNA]</scope>
    <source>
        <strain evidence="1 2">JCM 15296</strain>
    </source>
</reference>
<dbReference type="Proteomes" id="UP000465609">
    <property type="component" value="Chromosome"/>
</dbReference>
<gene>
    <name evidence="1" type="ORF">MAUB_58050</name>
</gene>
<protein>
    <submittedName>
        <fullName evidence="1">Uncharacterized protein</fullName>
    </submittedName>
</protein>
<keyword evidence="2" id="KW-1185">Reference proteome</keyword>
<sequence>MSRPTNTIDDERDMANTYGISIETRNTAESKEEALALFRERLLAGELIVKVIGGAVGDVAFYDLNGNPRSYQHQ</sequence>
<proteinExistence type="predicted"/>
<dbReference type="EMBL" id="AP022577">
    <property type="protein sequence ID" value="BBX87932.1"/>
    <property type="molecule type" value="Genomic_DNA"/>
</dbReference>
<evidence type="ECO:0000313" key="2">
    <source>
        <dbReference type="Proteomes" id="UP000465609"/>
    </source>
</evidence>
<organism evidence="1 2">
    <name type="scientific">Mycolicibacterium aubagnense</name>
    <dbReference type="NCBI Taxonomy" id="319707"/>
    <lineage>
        <taxon>Bacteria</taxon>
        <taxon>Bacillati</taxon>
        <taxon>Actinomycetota</taxon>
        <taxon>Actinomycetes</taxon>
        <taxon>Mycobacteriales</taxon>
        <taxon>Mycobacteriaceae</taxon>
        <taxon>Mycolicibacterium</taxon>
    </lineage>
</organism>
<name>A0ABM7IMB1_9MYCO</name>
<evidence type="ECO:0000313" key="1">
    <source>
        <dbReference type="EMBL" id="BBX87932.1"/>
    </source>
</evidence>